<dbReference type="EMBL" id="FNKH01000002">
    <property type="protein sequence ID" value="SDR09563.1"/>
    <property type="molecule type" value="Genomic_DNA"/>
</dbReference>
<dbReference type="GO" id="GO:0016020">
    <property type="term" value="C:membrane"/>
    <property type="evidence" value="ECO:0007669"/>
    <property type="project" value="InterPro"/>
</dbReference>
<organism evidence="1 2">
    <name type="scientific">Crystallibacter crystallopoietes</name>
    <dbReference type="NCBI Taxonomy" id="37928"/>
    <lineage>
        <taxon>Bacteria</taxon>
        <taxon>Bacillati</taxon>
        <taxon>Actinomycetota</taxon>
        <taxon>Actinomycetes</taxon>
        <taxon>Micrococcales</taxon>
        <taxon>Micrococcaceae</taxon>
        <taxon>Crystallibacter</taxon>
    </lineage>
</organism>
<sequence>MSLTVKARRGLKLMADSAGNLFLDKRVRRQLSARNPTTPARYEAVLYFADDPSSAYQIRQWFGPMLKLSERHPVAVLVHKATTAAAIMEDCPLPVYLTSGINEVEQFVSTHEVRAVFYVNNNQANFTVLRLTGPVHIHLSHGESDKVSMASNQLKAYDFAFIAGEASRQRILANVPRLDPTKLVEIGRPQLDDAVDNAPNNDDGRVTVLYAPTWEGDRDAMAYGSAASHGPALVRALLADPRYRLIFRPHPRTGVRLRAHGESVKLIDSLIASAVKKSPDAVHYRDHNHDFRGAMAKADICICDISAMAMDWLPSGKPLLIAKPVEPAAVVDPKGITSVVPVLEAADAERSPSILDELLSRPISAEQFDLIRHHFGETDRGASTQRFLLAVDRAMQEPSL</sequence>
<dbReference type="SUPFAM" id="SSF53756">
    <property type="entry name" value="UDP-Glycosyltransferase/glycogen phosphorylase"/>
    <property type="match status" value="1"/>
</dbReference>
<dbReference type="STRING" id="37928.SAMN04489742_3920"/>
<protein>
    <submittedName>
        <fullName evidence="1">CDP-Glycerol:Poly(Glycerophosphate) glycerophosphotransferase</fullName>
    </submittedName>
</protein>
<name>A0A1H1G8T8_9MICC</name>
<dbReference type="Proteomes" id="UP000181917">
    <property type="component" value="Unassembled WGS sequence"/>
</dbReference>
<dbReference type="AlphaFoldDB" id="A0A1H1G8T8"/>
<proteinExistence type="predicted"/>
<evidence type="ECO:0000313" key="1">
    <source>
        <dbReference type="EMBL" id="SDR09563.1"/>
    </source>
</evidence>
<gene>
    <name evidence="1" type="ORF">SAMN04489742_3920</name>
</gene>
<dbReference type="InterPro" id="IPR007554">
    <property type="entry name" value="Glycerophosphate_synth"/>
</dbReference>
<accession>A0A1H1G8T8</accession>
<dbReference type="InterPro" id="IPR043148">
    <property type="entry name" value="TagF_C"/>
</dbReference>
<dbReference type="GO" id="GO:0047355">
    <property type="term" value="F:CDP-glycerol glycerophosphotransferase activity"/>
    <property type="evidence" value="ECO:0007669"/>
    <property type="project" value="InterPro"/>
</dbReference>
<keyword evidence="1" id="KW-0808">Transferase</keyword>
<dbReference type="Pfam" id="PF04464">
    <property type="entry name" value="Glyphos_transf"/>
    <property type="match status" value="1"/>
</dbReference>
<evidence type="ECO:0000313" key="2">
    <source>
        <dbReference type="Proteomes" id="UP000181917"/>
    </source>
</evidence>
<reference evidence="1 2" key="1">
    <citation type="submission" date="2016-10" db="EMBL/GenBank/DDBJ databases">
        <authorList>
            <person name="de Groot N.N."/>
        </authorList>
    </citation>
    <scope>NUCLEOTIDE SEQUENCE [LARGE SCALE GENOMIC DNA]</scope>
    <source>
        <strain evidence="1 2">DSM 20117</strain>
    </source>
</reference>
<dbReference type="Gene3D" id="3.40.50.12580">
    <property type="match status" value="1"/>
</dbReference>
<keyword evidence="2" id="KW-1185">Reference proteome</keyword>